<name>A0A0N5D9Y7_THECL</name>
<gene>
    <name evidence="2" type="ORF">TCLT_LOCUS9954</name>
</gene>
<dbReference type="WBParaSite" id="TCLT_0000996501-mRNA-1">
    <property type="protein sequence ID" value="TCLT_0000996501-mRNA-1"/>
    <property type="gene ID" value="TCLT_0000996501"/>
</dbReference>
<reference evidence="4" key="1">
    <citation type="submission" date="2017-02" db="UniProtKB">
        <authorList>
            <consortium name="WormBaseParasite"/>
        </authorList>
    </citation>
    <scope>IDENTIFICATION</scope>
</reference>
<keyword evidence="3" id="KW-1185">Reference proteome</keyword>
<dbReference type="Gene3D" id="1.10.287.1490">
    <property type="match status" value="1"/>
</dbReference>
<evidence type="ECO:0000313" key="2">
    <source>
        <dbReference type="EMBL" id="VDN07623.1"/>
    </source>
</evidence>
<dbReference type="STRING" id="103827.A0A0N5D9Y7"/>
<reference evidence="2 3" key="2">
    <citation type="submission" date="2018-11" db="EMBL/GenBank/DDBJ databases">
        <authorList>
            <consortium name="Pathogen Informatics"/>
        </authorList>
    </citation>
    <scope>NUCLEOTIDE SEQUENCE [LARGE SCALE GENOMIC DNA]</scope>
</reference>
<organism evidence="4">
    <name type="scientific">Thelazia callipaeda</name>
    <name type="common">Oriental eyeworm</name>
    <name type="synonym">Parasitic nematode</name>
    <dbReference type="NCBI Taxonomy" id="103827"/>
    <lineage>
        <taxon>Eukaryota</taxon>
        <taxon>Metazoa</taxon>
        <taxon>Ecdysozoa</taxon>
        <taxon>Nematoda</taxon>
        <taxon>Chromadorea</taxon>
        <taxon>Rhabditida</taxon>
        <taxon>Spirurina</taxon>
        <taxon>Spiruromorpha</taxon>
        <taxon>Thelazioidea</taxon>
        <taxon>Thelaziidae</taxon>
        <taxon>Thelazia</taxon>
    </lineage>
</organism>
<proteinExistence type="predicted"/>
<dbReference type="Proteomes" id="UP000276776">
    <property type="component" value="Unassembled WGS sequence"/>
</dbReference>
<evidence type="ECO:0000313" key="3">
    <source>
        <dbReference type="Proteomes" id="UP000276776"/>
    </source>
</evidence>
<accession>A0A0N5D9Y7</accession>
<evidence type="ECO:0000256" key="1">
    <source>
        <dbReference type="SAM" id="Coils"/>
    </source>
</evidence>
<protein>
    <submittedName>
        <fullName evidence="2 4">Uncharacterized protein</fullName>
    </submittedName>
</protein>
<dbReference type="OrthoDB" id="5869802at2759"/>
<feature type="coiled-coil region" evidence="1">
    <location>
        <begin position="31"/>
        <end position="186"/>
    </location>
</feature>
<dbReference type="AlphaFoldDB" id="A0A0N5D9Y7"/>
<dbReference type="EMBL" id="UYYF01004926">
    <property type="protein sequence ID" value="VDN07623.1"/>
    <property type="molecule type" value="Genomic_DNA"/>
</dbReference>
<evidence type="ECO:0000313" key="4">
    <source>
        <dbReference type="WBParaSite" id="TCLT_0000996501-mRNA-1"/>
    </source>
</evidence>
<keyword evidence="1" id="KW-0175">Coiled coil</keyword>
<sequence length="205" mass="24807">MDLNIFTFIISTIAEGFAVYFNTTRLVRTALQEKNSEITAYKKKCDEYKDKLWECEDRLTRMEESRKTNDEEFMNIKKENDRIRREKEDVEQKFRHINERFERLDAERNETQKAIRQFEDKIQSMNVNHQETLNAISVKQQEVLDERQRRFENELEEHDKNNFKKLLMLEKQLDKSGMEIEELKCQLRNVHANFTAECRKTAEQG</sequence>